<dbReference type="RefSeq" id="WP_191071465.1">
    <property type="nucleotide sequence ID" value="NZ_CP060506.1"/>
</dbReference>
<dbReference type="Pfam" id="PF00106">
    <property type="entry name" value="adh_short"/>
    <property type="match status" value="1"/>
</dbReference>
<dbReference type="Proteomes" id="UP000627538">
    <property type="component" value="Unassembled WGS sequence"/>
</dbReference>
<evidence type="ECO:0000256" key="3">
    <source>
        <dbReference type="RuleBase" id="RU000363"/>
    </source>
</evidence>
<dbReference type="InterPro" id="IPR002347">
    <property type="entry name" value="SDR_fam"/>
</dbReference>
<accession>A0A8I0G7S6</accession>
<dbReference type="PRINTS" id="PR00081">
    <property type="entry name" value="GDHRDH"/>
</dbReference>
<dbReference type="GO" id="GO:0016491">
    <property type="term" value="F:oxidoreductase activity"/>
    <property type="evidence" value="ECO:0007669"/>
    <property type="project" value="UniProtKB-KW"/>
</dbReference>
<evidence type="ECO:0000256" key="1">
    <source>
        <dbReference type="ARBA" id="ARBA00006484"/>
    </source>
</evidence>
<organism evidence="4 5">
    <name type="scientific">Nanchangia anserum</name>
    <dbReference type="NCBI Taxonomy" id="2692125"/>
    <lineage>
        <taxon>Bacteria</taxon>
        <taxon>Bacillati</taxon>
        <taxon>Actinomycetota</taxon>
        <taxon>Actinomycetes</taxon>
        <taxon>Actinomycetales</taxon>
        <taxon>Actinomycetaceae</taxon>
        <taxon>Nanchangia</taxon>
    </lineage>
</organism>
<reference evidence="4 5" key="1">
    <citation type="submission" date="2020-08" db="EMBL/GenBank/DDBJ databases">
        <title>Winkia gen. nov., sp. nov., isolated from faeces of the Anser albifrons in China.</title>
        <authorList>
            <person name="Liu Q."/>
        </authorList>
    </citation>
    <scope>NUCLEOTIDE SEQUENCE [LARGE SCALE GENOMIC DNA]</scope>
    <source>
        <strain evidence="4 5">C62</strain>
    </source>
</reference>
<evidence type="ECO:0000313" key="4">
    <source>
        <dbReference type="EMBL" id="MBD3689417.1"/>
    </source>
</evidence>
<evidence type="ECO:0000256" key="2">
    <source>
        <dbReference type="ARBA" id="ARBA00023002"/>
    </source>
</evidence>
<dbReference type="Gene3D" id="3.40.50.720">
    <property type="entry name" value="NAD(P)-binding Rossmann-like Domain"/>
    <property type="match status" value="1"/>
</dbReference>
<dbReference type="PANTHER" id="PTHR44196">
    <property type="entry name" value="DEHYDROGENASE/REDUCTASE SDR FAMILY MEMBER 7B"/>
    <property type="match status" value="1"/>
</dbReference>
<protein>
    <submittedName>
        <fullName evidence="4">SDR family oxidoreductase</fullName>
    </submittedName>
</protein>
<comment type="caution">
    <text evidence="4">The sequence shown here is derived from an EMBL/GenBank/DDBJ whole genome shotgun (WGS) entry which is preliminary data.</text>
</comment>
<keyword evidence="2" id="KW-0560">Oxidoreductase</keyword>
<evidence type="ECO:0000313" key="5">
    <source>
        <dbReference type="Proteomes" id="UP000627538"/>
    </source>
</evidence>
<dbReference type="GO" id="GO:0016020">
    <property type="term" value="C:membrane"/>
    <property type="evidence" value="ECO:0007669"/>
    <property type="project" value="TreeGrafter"/>
</dbReference>
<dbReference type="PRINTS" id="PR00080">
    <property type="entry name" value="SDRFAMILY"/>
</dbReference>
<proteinExistence type="inferred from homology"/>
<dbReference type="PANTHER" id="PTHR44196:SF2">
    <property type="entry name" value="SHORT-CHAIN DEHYDROGENASE-RELATED"/>
    <property type="match status" value="1"/>
</dbReference>
<sequence>MRTRAHTGSGRALITGASSGLGAEFARQLAAEGLSLVLVARRRDRLTALARDLRERHDVDIEVIVADLASCADVDRVARRLRSQERPVTFLVNNAGFGLGQAFHSGDLKREEAALAVMVRAVMVLSHAAAQTMAQRGRGAICNVSSIVADTAMGTYAAHKTWVNQFTQVLAEDLRGTGVHVVSLRPGTLATEFWTAEGGEGTAPTIAVLPLERVVRAALSALRRGRVVCVPGLTYALIDLVDAKAPRGLIRRLSAAIYRARARS</sequence>
<dbReference type="EMBL" id="JACRUO010000001">
    <property type="protein sequence ID" value="MBD3689417.1"/>
    <property type="molecule type" value="Genomic_DNA"/>
</dbReference>
<dbReference type="InterPro" id="IPR036291">
    <property type="entry name" value="NAD(P)-bd_dom_sf"/>
</dbReference>
<dbReference type="SUPFAM" id="SSF51735">
    <property type="entry name" value="NAD(P)-binding Rossmann-fold domains"/>
    <property type="match status" value="1"/>
</dbReference>
<dbReference type="PIRSF" id="PIRSF000126">
    <property type="entry name" value="11-beta-HSD1"/>
    <property type="match status" value="1"/>
</dbReference>
<name>A0A8I0G7S6_9ACTO</name>
<gene>
    <name evidence="4" type="ORF">H8R10_04125</name>
</gene>
<keyword evidence="5" id="KW-1185">Reference proteome</keyword>
<dbReference type="AlphaFoldDB" id="A0A8I0G7S6"/>
<comment type="similarity">
    <text evidence="1 3">Belongs to the short-chain dehydrogenases/reductases (SDR) family.</text>
</comment>